<evidence type="ECO:0000313" key="2">
    <source>
        <dbReference type="Proteomes" id="UP000306753"/>
    </source>
</evidence>
<dbReference type="InterPro" id="IPR052894">
    <property type="entry name" value="AsmA-related"/>
</dbReference>
<keyword evidence="2" id="KW-1185">Reference proteome</keyword>
<organism evidence="1 2">
    <name type="scientific">Stutzerimonas nosocomialis</name>
    <dbReference type="NCBI Taxonomy" id="1056496"/>
    <lineage>
        <taxon>Bacteria</taxon>
        <taxon>Pseudomonadati</taxon>
        <taxon>Pseudomonadota</taxon>
        <taxon>Gammaproteobacteria</taxon>
        <taxon>Pseudomonadales</taxon>
        <taxon>Pseudomonadaceae</taxon>
        <taxon>Stutzerimonas</taxon>
    </lineage>
</organism>
<name>A0A5R9QD89_9GAMM</name>
<dbReference type="AlphaFoldDB" id="A0A5R9QD89"/>
<dbReference type="PANTHER" id="PTHR30441">
    <property type="entry name" value="DUF748 DOMAIN-CONTAINING PROTEIN"/>
    <property type="match status" value="1"/>
</dbReference>
<dbReference type="Pfam" id="PF05359">
    <property type="entry name" value="DUF748"/>
    <property type="match status" value="2"/>
</dbReference>
<dbReference type="GO" id="GO:0005886">
    <property type="term" value="C:plasma membrane"/>
    <property type="evidence" value="ECO:0007669"/>
    <property type="project" value="TreeGrafter"/>
</dbReference>
<dbReference type="InterPro" id="IPR008023">
    <property type="entry name" value="DUF748"/>
</dbReference>
<dbReference type="InterPro" id="IPR036737">
    <property type="entry name" value="OmpA-like_sf"/>
</dbReference>
<reference evidence="1 2" key="1">
    <citation type="journal article" date="2017" name="Eur. J. Clin. Microbiol. Infect. Dis.">
        <title>Uncommonly isolated clinical Pseudomonas: identification and phylogenetic assignation.</title>
        <authorList>
            <person name="Mulet M."/>
            <person name="Gomila M."/>
            <person name="Ramirez A."/>
            <person name="Cardew S."/>
            <person name="Moore E.R."/>
            <person name="Lalucat J."/>
            <person name="Garcia-Valdes E."/>
        </authorList>
    </citation>
    <scope>NUCLEOTIDE SEQUENCE [LARGE SCALE GENOMIC DNA]</scope>
    <source>
        <strain evidence="1 2">SD129</strain>
    </source>
</reference>
<protein>
    <recommendedName>
        <fullName evidence="3">DUF748 domain-containing protein</fullName>
    </recommendedName>
</protein>
<dbReference type="Gene3D" id="3.30.1330.60">
    <property type="entry name" value="OmpA-like domain"/>
    <property type="match status" value="1"/>
</dbReference>
<dbReference type="RefSeq" id="WP_138412012.1">
    <property type="nucleotide sequence ID" value="NZ_QLAG01000016.1"/>
</dbReference>
<dbReference type="GO" id="GO:0090313">
    <property type="term" value="P:regulation of protein targeting to membrane"/>
    <property type="evidence" value="ECO:0007669"/>
    <property type="project" value="TreeGrafter"/>
</dbReference>
<comment type="caution">
    <text evidence="1">The sequence shown here is derived from an EMBL/GenBank/DDBJ whole genome shotgun (WGS) entry which is preliminary data.</text>
</comment>
<dbReference type="EMBL" id="QLAG01000016">
    <property type="protein sequence ID" value="TLX62910.1"/>
    <property type="molecule type" value="Genomic_DNA"/>
</dbReference>
<dbReference type="PANTHER" id="PTHR30441:SF8">
    <property type="entry name" value="DUF748 DOMAIN-CONTAINING PROTEIN"/>
    <property type="match status" value="1"/>
</dbReference>
<evidence type="ECO:0008006" key="3">
    <source>
        <dbReference type="Google" id="ProtNLM"/>
    </source>
</evidence>
<dbReference type="Proteomes" id="UP000306753">
    <property type="component" value="Unassembled WGS sequence"/>
</dbReference>
<evidence type="ECO:0000313" key="1">
    <source>
        <dbReference type="EMBL" id="TLX62910.1"/>
    </source>
</evidence>
<accession>A0A5R9QD89</accession>
<sequence length="958" mass="105854">MRRTAIKRTAIATLLAVALYSLLGFLVLPGIALHLINGQLERHVNAPAKLQRIEFNPFSLELSLFDLRIGEPGDEQLGLDRLYLNLQWSSLWQRQLHLADVELERPRGEIRFAKDGTFNLSQLFDIPGSDAPADDDAQTFPLRIDRLRLARGYLHIQDLQPQEPVELVYDTLDLELHNLVTRDDGRADISLVAHNPAGGQLQWQGQLALAPFTSSGSLSISDLELRTLWPYVQQSVPLALKEGRLNAGTDYVLDLSDGFSLRLDNARLDSTALSIDSLEGEPLLRLKSLSVGETSLDLADQRITVGQLRLNGLETWATREADGVLDWQKRFAGSGDASDPVTQAPDQPARPWQVLLRDADLEGATVHLADRVPDDEVTLDLTPLDIHLRDFDSAGTTPFSLSVNAGVGRQGKLGAKGNVQLQPLSGQLAITLDSLDMRIAQAYLSPFVRLELRSGRLDGELEVDLQGADPLAFDVSGRAGISQLHALDTLHNRDFLKWQRLDVEGLDYRHGTRLGIERVALDEPYARFIINQNLTTNINDLLIEQPGSSEGTSEPASGEPLAIRVGQVDISQGSANFADFSLRPPFATAVQELNGRIGTLDSRSDSPASVEVTGKVDRYAPVTISGSLTPFDPLQNLDIATRFRQVELTTLTPYSSKFAGYRIRRGRLDLDLHYRIQQGQLRAENKVVLEQLQLGERVDSPDAVDLPIRLAVALLKDSRGTISLELPVQGDLNDPQFDVMPIVWQTLRNLVVRAAKAPFRFLGSLVGNDQDDLNHVAFAAGDSSLDTQARQALDALAAALRERPALRLEVEGMSAQQSDGPLLAEQWLEREYQNTAYNMRQRRGDQVPRDPSQMDVADSEKPALLEAIYRSRLQQQPPEPWRQLDEDARAERLRQAILDTWSGNAGLLRRLAQARAAAIKEHLVDHGGLNAGRVYLLDTGLTEPDNGRVSSLLHLGSD</sequence>
<gene>
    <name evidence="1" type="ORF">DN820_14060</name>
</gene>
<proteinExistence type="predicted"/>